<evidence type="ECO:0000313" key="1">
    <source>
        <dbReference type="EMBL" id="MEM5450763.1"/>
    </source>
</evidence>
<protein>
    <submittedName>
        <fullName evidence="1">Uncharacterized protein</fullName>
    </submittedName>
</protein>
<proteinExistence type="predicted"/>
<organism evidence="1 2">
    <name type="scientific">Paraburkholderia guartelaensis</name>
    <dbReference type="NCBI Taxonomy" id="2546446"/>
    <lineage>
        <taxon>Bacteria</taxon>
        <taxon>Pseudomonadati</taxon>
        <taxon>Pseudomonadota</taxon>
        <taxon>Betaproteobacteria</taxon>
        <taxon>Burkholderiales</taxon>
        <taxon>Burkholderiaceae</taxon>
        <taxon>Paraburkholderia</taxon>
    </lineage>
</organism>
<keyword evidence="2" id="KW-1185">Reference proteome</keyword>
<evidence type="ECO:0000313" key="2">
    <source>
        <dbReference type="Proteomes" id="UP001390669"/>
    </source>
</evidence>
<gene>
    <name evidence="1" type="ORF">VSR33_25090</name>
</gene>
<reference evidence="1 2" key="1">
    <citation type="submission" date="2024-01" db="EMBL/GenBank/DDBJ databases">
        <title>The diversity of rhizobia nodulating Mimosa spp. in eleven states of Brazil covering several biomes is determined by host plant, location, and edaphic factors.</title>
        <authorList>
            <person name="Rouws L."/>
            <person name="Barauna A."/>
            <person name="Beukes C."/>
            <person name="De Faria S.M."/>
            <person name="Gross E."/>
            <person name="Dos Reis Junior F.B."/>
            <person name="Simon M."/>
            <person name="Maluk M."/>
            <person name="Odee D.W."/>
            <person name="Kenicer G."/>
            <person name="Young J.P.W."/>
            <person name="Reis V.M."/>
            <person name="Zilli J."/>
            <person name="James E.K."/>
        </authorList>
    </citation>
    <scope>NUCLEOTIDE SEQUENCE [LARGE SCALE GENOMIC DNA]</scope>
    <source>
        <strain evidence="1 2">JPY164</strain>
    </source>
</reference>
<dbReference type="RefSeq" id="WP_406953286.1">
    <property type="nucleotide sequence ID" value="NZ_JAYMRW010000011.1"/>
</dbReference>
<dbReference type="EMBL" id="JAYMRW010000011">
    <property type="protein sequence ID" value="MEM5450763.1"/>
    <property type="molecule type" value="Genomic_DNA"/>
</dbReference>
<sequence>MSCRDAGSIAIASNAEIYRTRLRNLCRPFLARIDGMGVVSSEKPVRAEKLPRIAEATVGVDDEVRLLYLYEETELQLSDESRQPLFAFFGAGDLPDAFEVRATVGQRFQDFEVIFRQQFVE</sequence>
<accession>A0ABU9SHE0</accession>
<dbReference type="Proteomes" id="UP001390669">
    <property type="component" value="Unassembled WGS sequence"/>
</dbReference>
<comment type="caution">
    <text evidence="1">The sequence shown here is derived from an EMBL/GenBank/DDBJ whole genome shotgun (WGS) entry which is preliminary data.</text>
</comment>
<name>A0ABU9SHE0_9BURK</name>